<sequence>MKAATTLRLLIWAIITTAATAQVAPQPDGWPVFTYQGVVTDKTKLLYNPTNEYIFPSVFHASIYLKNPLGSWYLYYAPHDDPGGISLMYANSPDGPWTEYANNPVIKNVWSGHYSVPHVSSPDAKWNQEAGRLFVYFHGSNSQTRWAETDDGVNFDYGGIAVNNTMGGPNVTETSYARVFTHRNPDSGHAYGMFYMGNERDNVRRIRLAESKDGRTWTVDPNYVVQPGPEEGANVSGGSLWEWKGQLYVIYHASSGNSYARTIDKTLRKVGSQPILLHESSGIGEDVGRVASPEIVSFGERTYLFYESGDRLGATIAWAKFYDSGINDCAEGHDLSESFIATVYLYSQLVRY</sequence>
<dbReference type="Proteomes" id="UP000766486">
    <property type="component" value="Unassembled WGS sequence"/>
</dbReference>
<keyword evidence="1" id="KW-0732">Signal</keyword>
<evidence type="ECO:0000256" key="1">
    <source>
        <dbReference type="SAM" id="SignalP"/>
    </source>
</evidence>
<organism evidence="2 3">
    <name type="scientific">Bionectria ochroleuca</name>
    <name type="common">Gliocladium roseum</name>
    <dbReference type="NCBI Taxonomy" id="29856"/>
    <lineage>
        <taxon>Eukaryota</taxon>
        <taxon>Fungi</taxon>
        <taxon>Dikarya</taxon>
        <taxon>Ascomycota</taxon>
        <taxon>Pezizomycotina</taxon>
        <taxon>Sordariomycetes</taxon>
        <taxon>Hypocreomycetidae</taxon>
        <taxon>Hypocreales</taxon>
        <taxon>Bionectriaceae</taxon>
        <taxon>Clonostachys</taxon>
    </lineage>
</organism>
<feature type="chain" id="PRO_5047351620" description="Glycosyl hydrolase family 32 N-terminal domain-containing protein" evidence="1">
    <location>
        <begin position="22"/>
        <end position="352"/>
    </location>
</feature>
<evidence type="ECO:0008006" key="4">
    <source>
        <dbReference type="Google" id="ProtNLM"/>
    </source>
</evidence>
<proteinExistence type="predicted"/>
<dbReference type="InterPro" id="IPR023296">
    <property type="entry name" value="Glyco_hydro_beta-prop_sf"/>
</dbReference>
<feature type="signal peptide" evidence="1">
    <location>
        <begin position="1"/>
        <end position="21"/>
    </location>
</feature>
<keyword evidence="3" id="KW-1185">Reference proteome</keyword>
<protein>
    <recommendedName>
        <fullName evidence="4">Glycosyl hydrolase family 32 N-terminal domain-containing protein</fullName>
    </recommendedName>
</protein>
<dbReference type="Gene3D" id="2.115.10.20">
    <property type="entry name" value="Glycosyl hydrolase domain, family 43"/>
    <property type="match status" value="2"/>
</dbReference>
<evidence type="ECO:0000313" key="2">
    <source>
        <dbReference type="EMBL" id="VUC30189.1"/>
    </source>
</evidence>
<evidence type="ECO:0000313" key="3">
    <source>
        <dbReference type="Proteomes" id="UP000766486"/>
    </source>
</evidence>
<gene>
    <name evidence="2" type="ORF">CLO192961_LOCUS278521</name>
</gene>
<dbReference type="SUPFAM" id="SSF75005">
    <property type="entry name" value="Arabinanase/levansucrase/invertase"/>
    <property type="match status" value="2"/>
</dbReference>
<accession>A0ABY6UG45</accession>
<dbReference type="EMBL" id="CABFNS010000814">
    <property type="protein sequence ID" value="VUC30189.1"/>
    <property type="molecule type" value="Genomic_DNA"/>
</dbReference>
<comment type="caution">
    <text evidence="2">The sequence shown here is derived from an EMBL/GenBank/DDBJ whole genome shotgun (WGS) entry which is preliminary data.</text>
</comment>
<reference evidence="2 3" key="1">
    <citation type="submission" date="2019-06" db="EMBL/GenBank/DDBJ databases">
        <authorList>
            <person name="Broberg M."/>
        </authorList>
    </citation>
    <scope>NUCLEOTIDE SEQUENCE [LARGE SCALE GENOMIC DNA]</scope>
</reference>
<name>A0ABY6UG45_BIOOC</name>